<keyword evidence="4 8" id="KW-0686">Riboflavin biosynthesis</keyword>
<comment type="caution">
    <text evidence="9">The sequence shown here is derived from an EMBL/GenBank/DDBJ whole genome shotgun (WGS) entry which is preliminary data.</text>
</comment>
<dbReference type="Proteomes" id="UP000018291">
    <property type="component" value="Unassembled WGS sequence"/>
</dbReference>
<proteinExistence type="inferred from homology"/>
<sequence>MKIIEGNLDGVGLRIGIVAGRFNDLITSRLLEGARDGLVRHGVSEADITVVMVPGAFEIPVAARRCADSGAFDAIITLGAVIKGSTDHYEHVAGQAAAGIARVAAETGVPVIFEVLMTESIDQAIERAGTKAGNKGFDAAMAAIETARVLASLDHFVTPPE</sequence>
<feature type="binding site" evidence="8">
    <location>
        <position position="127"/>
    </location>
    <ligand>
        <name>(2S)-2-hydroxy-3-oxobutyl phosphate</name>
        <dbReference type="ChEBI" id="CHEBI:58830"/>
    </ligand>
</feature>
<keyword evidence="5 8" id="KW-0808">Transferase</keyword>
<dbReference type="CDD" id="cd09209">
    <property type="entry name" value="Lumazine_synthase-I"/>
    <property type="match status" value="1"/>
</dbReference>
<dbReference type="FunFam" id="3.40.50.960:FF:000001">
    <property type="entry name" value="6,7-dimethyl-8-ribityllumazine synthase"/>
    <property type="match status" value="1"/>
</dbReference>
<dbReference type="HOGENOM" id="CLU_089358_1_1_11"/>
<organism evidence="9 10">
    <name type="scientific">Candidatus Neomicrothrix parvicella RN1</name>
    <dbReference type="NCBI Taxonomy" id="1229780"/>
    <lineage>
        <taxon>Bacteria</taxon>
        <taxon>Bacillati</taxon>
        <taxon>Actinomycetota</taxon>
        <taxon>Acidimicrobiia</taxon>
        <taxon>Acidimicrobiales</taxon>
        <taxon>Microthrixaceae</taxon>
        <taxon>Candidatus Neomicrothrix</taxon>
    </lineage>
</organism>
<evidence type="ECO:0000256" key="5">
    <source>
        <dbReference type="ARBA" id="ARBA00022679"/>
    </source>
</evidence>
<comment type="function">
    <text evidence="8">Catalyzes the formation of 6,7-dimethyl-8-ribityllumazine by condensation of 5-amino-6-(D-ribitylamino)uracil with 3,4-dihydroxy-2-butanone 4-phosphate. This is the penultimate step in the biosynthesis of riboflavin.</text>
</comment>
<dbReference type="GO" id="GO:0005829">
    <property type="term" value="C:cytosol"/>
    <property type="evidence" value="ECO:0007669"/>
    <property type="project" value="TreeGrafter"/>
</dbReference>
<protein>
    <recommendedName>
        <fullName evidence="7 8">6,7-dimethyl-8-ribityllumazine synthase</fullName>
        <shortName evidence="8">DMRL synthase</shortName>
        <shortName evidence="8">LS</shortName>
        <shortName evidence="8">Lumazine synthase</shortName>
        <ecNumber evidence="3 8">2.5.1.78</ecNumber>
    </recommendedName>
</protein>
<evidence type="ECO:0000256" key="3">
    <source>
        <dbReference type="ARBA" id="ARBA00012664"/>
    </source>
</evidence>
<evidence type="ECO:0000256" key="8">
    <source>
        <dbReference type="HAMAP-Rule" id="MF_00178"/>
    </source>
</evidence>
<evidence type="ECO:0000313" key="9">
    <source>
        <dbReference type="EMBL" id="CCM65019.1"/>
    </source>
</evidence>
<feature type="binding site" evidence="8">
    <location>
        <begin position="80"/>
        <end position="82"/>
    </location>
    <ligand>
        <name>5-amino-6-(D-ribitylamino)uracil</name>
        <dbReference type="ChEBI" id="CHEBI:15934"/>
    </ligand>
</feature>
<evidence type="ECO:0000256" key="1">
    <source>
        <dbReference type="ARBA" id="ARBA00004917"/>
    </source>
</evidence>
<evidence type="ECO:0000256" key="2">
    <source>
        <dbReference type="ARBA" id="ARBA00007424"/>
    </source>
</evidence>
<accession>R4Z249</accession>
<evidence type="ECO:0000256" key="7">
    <source>
        <dbReference type="ARBA" id="ARBA00072606"/>
    </source>
</evidence>
<evidence type="ECO:0000256" key="6">
    <source>
        <dbReference type="ARBA" id="ARBA00048785"/>
    </source>
</evidence>
<evidence type="ECO:0000256" key="4">
    <source>
        <dbReference type="ARBA" id="ARBA00022619"/>
    </source>
</evidence>
<comment type="catalytic activity">
    <reaction evidence="6 8">
        <text>(2S)-2-hydroxy-3-oxobutyl phosphate + 5-amino-6-(D-ribitylamino)uracil = 6,7-dimethyl-8-(1-D-ribityl)lumazine + phosphate + 2 H2O + H(+)</text>
        <dbReference type="Rhea" id="RHEA:26152"/>
        <dbReference type="ChEBI" id="CHEBI:15377"/>
        <dbReference type="ChEBI" id="CHEBI:15378"/>
        <dbReference type="ChEBI" id="CHEBI:15934"/>
        <dbReference type="ChEBI" id="CHEBI:43474"/>
        <dbReference type="ChEBI" id="CHEBI:58201"/>
        <dbReference type="ChEBI" id="CHEBI:58830"/>
        <dbReference type="EC" id="2.5.1.78"/>
    </reaction>
</comment>
<gene>
    <name evidence="8 9" type="primary">ribH</name>
    <name evidence="9" type="ORF">BN381_50161</name>
</gene>
<reference evidence="9 10" key="1">
    <citation type="journal article" date="2013" name="ISME J.">
        <title>Metabolic model for the filamentous 'Candidatus Microthrix parvicella' based on genomic and metagenomic analyses.</title>
        <authorList>
            <person name="Jon McIlroy S."/>
            <person name="Kristiansen R."/>
            <person name="Albertsen M."/>
            <person name="Michael Karst S."/>
            <person name="Rossetti S."/>
            <person name="Lund Nielsen J."/>
            <person name="Tandoi V."/>
            <person name="James Seviour R."/>
            <person name="Nielsen P.H."/>
        </authorList>
    </citation>
    <scope>NUCLEOTIDE SEQUENCE [LARGE SCALE GENOMIC DNA]</scope>
    <source>
        <strain evidence="9 10">RN1</strain>
    </source>
</reference>
<dbReference type="UniPathway" id="UPA00275">
    <property type="reaction ID" value="UER00404"/>
</dbReference>
<dbReference type="GO" id="GO:0009231">
    <property type="term" value="P:riboflavin biosynthetic process"/>
    <property type="evidence" value="ECO:0007669"/>
    <property type="project" value="UniProtKB-UniRule"/>
</dbReference>
<keyword evidence="10" id="KW-1185">Reference proteome</keyword>
<comment type="similarity">
    <text evidence="2 8">Belongs to the DMRL synthase family.</text>
</comment>
<dbReference type="GO" id="GO:0000906">
    <property type="term" value="F:6,7-dimethyl-8-ribityllumazine synthase activity"/>
    <property type="evidence" value="ECO:0007669"/>
    <property type="project" value="UniProtKB-UniRule"/>
</dbReference>
<dbReference type="InterPro" id="IPR036467">
    <property type="entry name" value="LS/RS_sf"/>
</dbReference>
<dbReference type="GO" id="GO:0009349">
    <property type="term" value="C:riboflavin synthase complex"/>
    <property type="evidence" value="ECO:0007669"/>
    <property type="project" value="UniProtKB-UniRule"/>
</dbReference>
<dbReference type="InterPro" id="IPR034964">
    <property type="entry name" value="LS"/>
</dbReference>
<feature type="active site" description="Proton donor" evidence="8">
    <location>
        <position position="88"/>
    </location>
</feature>
<evidence type="ECO:0000313" key="10">
    <source>
        <dbReference type="Proteomes" id="UP000018291"/>
    </source>
</evidence>
<dbReference type="NCBIfam" id="TIGR00114">
    <property type="entry name" value="lumazine-synth"/>
    <property type="match status" value="1"/>
</dbReference>
<dbReference type="InterPro" id="IPR002180">
    <property type="entry name" value="LS/RS"/>
</dbReference>
<dbReference type="PANTHER" id="PTHR21058:SF0">
    <property type="entry name" value="6,7-DIMETHYL-8-RIBITYLLUMAZINE SYNTHASE"/>
    <property type="match status" value="1"/>
</dbReference>
<dbReference type="EMBL" id="CANL01000045">
    <property type="protein sequence ID" value="CCM65019.1"/>
    <property type="molecule type" value="Genomic_DNA"/>
</dbReference>
<dbReference type="OrthoDB" id="9809709at2"/>
<dbReference type="STRING" id="1229780.BN381_50161"/>
<dbReference type="HAMAP" id="MF_00178">
    <property type="entry name" value="Lumazine_synth"/>
    <property type="match status" value="1"/>
</dbReference>
<dbReference type="Pfam" id="PF00885">
    <property type="entry name" value="DMRL_synthase"/>
    <property type="match status" value="1"/>
</dbReference>
<feature type="binding site" evidence="8">
    <location>
        <begin position="85"/>
        <end position="86"/>
    </location>
    <ligand>
        <name>(2S)-2-hydroxy-3-oxobutyl phosphate</name>
        <dbReference type="ChEBI" id="CHEBI:58830"/>
    </ligand>
</feature>
<feature type="binding site" evidence="8">
    <location>
        <position position="22"/>
    </location>
    <ligand>
        <name>5-amino-6-(D-ribitylamino)uracil</name>
        <dbReference type="ChEBI" id="CHEBI:15934"/>
    </ligand>
</feature>
<dbReference type="RefSeq" id="WP_012229406.1">
    <property type="nucleotide sequence ID" value="NZ_HG422565.1"/>
</dbReference>
<dbReference type="AlphaFoldDB" id="R4Z249"/>
<dbReference type="eggNOG" id="COG0054">
    <property type="taxonomic scope" value="Bacteria"/>
</dbReference>
<feature type="binding site" evidence="8">
    <location>
        <position position="113"/>
    </location>
    <ligand>
        <name>5-amino-6-(D-ribitylamino)uracil</name>
        <dbReference type="ChEBI" id="CHEBI:15934"/>
    </ligand>
</feature>
<dbReference type="EC" id="2.5.1.78" evidence="3 8"/>
<name>R4Z249_9ACTN</name>
<dbReference type="SUPFAM" id="SSF52121">
    <property type="entry name" value="Lumazine synthase"/>
    <property type="match status" value="1"/>
</dbReference>
<dbReference type="PANTHER" id="PTHR21058">
    <property type="entry name" value="6,7-DIMETHYL-8-RIBITYLLUMAZINE SYNTHASE DMRL SYNTHASE LUMAZINE SYNTHASE"/>
    <property type="match status" value="1"/>
</dbReference>
<dbReference type="Gene3D" id="3.40.50.960">
    <property type="entry name" value="Lumazine/riboflavin synthase"/>
    <property type="match status" value="1"/>
</dbReference>
<comment type="pathway">
    <text evidence="1 8">Cofactor biosynthesis; riboflavin biosynthesis; riboflavin from 2-hydroxy-3-oxobutyl phosphate and 5-amino-6-(D-ribitylamino)uracil: step 1/2.</text>
</comment>
<feature type="binding site" evidence="8">
    <location>
        <begin position="56"/>
        <end position="58"/>
    </location>
    <ligand>
        <name>5-amino-6-(D-ribitylamino)uracil</name>
        <dbReference type="ChEBI" id="CHEBI:15934"/>
    </ligand>
</feature>